<accession>A0ABD3HJ68</accession>
<dbReference type="Proteomes" id="UP001633002">
    <property type="component" value="Unassembled WGS sequence"/>
</dbReference>
<dbReference type="InterPro" id="IPR013087">
    <property type="entry name" value="Znf_C2H2_type"/>
</dbReference>
<sequence length="215" mass="24413">MSGPILQSMAIKLSPVTGLSKRQSPPKWYHLVRDCKGRRTILCAIGACVQVFSEIPAFNSHVTGVHGRDEVPESEILQAWRSMTASCRKSTRKELNSIGAHDKVGNCHEFIRLRGTLAARWRVNKRRKFKQLMDRAVEFNDKRLAITSTCSGSTLDEQVRHTYREWKKTQKASILVRLKANLKETLMQQYNLTLEEATIQGGLNDNIIDTSDEES</sequence>
<evidence type="ECO:0000313" key="3">
    <source>
        <dbReference type="Proteomes" id="UP001633002"/>
    </source>
</evidence>
<dbReference type="AlphaFoldDB" id="A0ABD3HJ68"/>
<name>A0ABD3HJ68_9MARC</name>
<organism evidence="2 3">
    <name type="scientific">Riccia sorocarpa</name>
    <dbReference type="NCBI Taxonomy" id="122646"/>
    <lineage>
        <taxon>Eukaryota</taxon>
        <taxon>Viridiplantae</taxon>
        <taxon>Streptophyta</taxon>
        <taxon>Embryophyta</taxon>
        <taxon>Marchantiophyta</taxon>
        <taxon>Marchantiopsida</taxon>
        <taxon>Marchantiidae</taxon>
        <taxon>Marchantiales</taxon>
        <taxon>Ricciaceae</taxon>
        <taxon>Riccia</taxon>
    </lineage>
</organism>
<reference evidence="2 3" key="1">
    <citation type="submission" date="2024-09" db="EMBL/GenBank/DDBJ databases">
        <title>Chromosome-scale assembly of Riccia sorocarpa.</title>
        <authorList>
            <person name="Paukszto L."/>
        </authorList>
    </citation>
    <scope>NUCLEOTIDE SEQUENCE [LARGE SCALE GENOMIC DNA]</scope>
    <source>
        <strain evidence="2">LP-2024</strain>
        <tissue evidence="2">Aerial parts of the thallus</tissue>
    </source>
</reference>
<dbReference type="PROSITE" id="PS00028">
    <property type="entry name" value="ZINC_FINGER_C2H2_1"/>
    <property type="match status" value="1"/>
</dbReference>
<dbReference type="EMBL" id="JBJQOH010000003">
    <property type="protein sequence ID" value="KAL3691668.1"/>
    <property type="molecule type" value="Genomic_DNA"/>
</dbReference>
<feature type="domain" description="C2H2-type" evidence="1">
    <location>
        <begin position="43"/>
        <end position="66"/>
    </location>
</feature>
<evidence type="ECO:0000313" key="2">
    <source>
        <dbReference type="EMBL" id="KAL3691668.1"/>
    </source>
</evidence>
<evidence type="ECO:0000259" key="1">
    <source>
        <dbReference type="PROSITE" id="PS00028"/>
    </source>
</evidence>
<comment type="caution">
    <text evidence="2">The sequence shown here is derived from an EMBL/GenBank/DDBJ whole genome shotgun (WGS) entry which is preliminary data.</text>
</comment>
<gene>
    <name evidence="2" type="ORF">R1sor_005319</name>
</gene>
<proteinExistence type="predicted"/>
<keyword evidence="3" id="KW-1185">Reference proteome</keyword>
<protein>
    <recommendedName>
        <fullName evidence="1">C2H2-type domain-containing protein</fullName>
    </recommendedName>
</protein>